<dbReference type="EnsemblPlants" id="ORUFI10G02070.1">
    <property type="protein sequence ID" value="ORUFI10G02070.1"/>
    <property type="gene ID" value="ORUFI10G02070"/>
</dbReference>
<name>A0A0E0QW63_ORYRU</name>
<evidence type="ECO:0000313" key="2">
    <source>
        <dbReference type="EnsemblPlants" id="ORUFI10G02070.1"/>
    </source>
</evidence>
<organism evidence="2 3">
    <name type="scientific">Oryza rufipogon</name>
    <name type="common">Brownbeard rice</name>
    <name type="synonym">Asian wild rice</name>
    <dbReference type="NCBI Taxonomy" id="4529"/>
    <lineage>
        <taxon>Eukaryota</taxon>
        <taxon>Viridiplantae</taxon>
        <taxon>Streptophyta</taxon>
        <taxon>Embryophyta</taxon>
        <taxon>Tracheophyta</taxon>
        <taxon>Spermatophyta</taxon>
        <taxon>Magnoliopsida</taxon>
        <taxon>Liliopsida</taxon>
        <taxon>Poales</taxon>
        <taxon>Poaceae</taxon>
        <taxon>BOP clade</taxon>
        <taxon>Oryzoideae</taxon>
        <taxon>Oryzeae</taxon>
        <taxon>Oryzinae</taxon>
        <taxon>Oryza</taxon>
    </lineage>
</organism>
<sequence>MSTILLKVIGCANPVENAKTLPPIENRVGVGIASFMLRSFSALVPLSPGTARAATTERHRQPLLLLPSASPLPKMVAAGLLASSLGHGGSGRCQDGGRIPSGGRRRPASTTVGTDLGLSWPDPASQLVCRRRWSLCAWRRPATHGEEVDDVSGRPRRWWPSAR</sequence>
<dbReference type="HOGENOM" id="CLU_1629744_0_0_1"/>
<evidence type="ECO:0000313" key="3">
    <source>
        <dbReference type="Proteomes" id="UP000008022"/>
    </source>
</evidence>
<dbReference type="AlphaFoldDB" id="A0A0E0QW63"/>
<reference evidence="2" key="2">
    <citation type="submission" date="2015-06" db="UniProtKB">
        <authorList>
            <consortium name="EnsemblPlants"/>
        </authorList>
    </citation>
    <scope>IDENTIFICATION</scope>
</reference>
<accession>A0A0E0QW63</accession>
<reference evidence="3" key="1">
    <citation type="submission" date="2013-06" db="EMBL/GenBank/DDBJ databases">
        <authorList>
            <person name="Zhao Q."/>
        </authorList>
    </citation>
    <scope>NUCLEOTIDE SEQUENCE</scope>
    <source>
        <strain evidence="3">cv. W1943</strain>
    </source>
</reference>
<feature type="region of interest" description="Disordered" evidence="1">
    <location>
        <begin position="87"/>
        <end position="117"/>
    </location>
</feature>
<feature type="region of interest" description="Disordered" evidence="1">
    <location>
        <begin position="144"/>
        <end position="163"/>
    </location>
</feature>
<dbReference type="Gramene" id="ORUFI10G02070.1">
    <property type="protein sequence ID" value="ORUFI10G02070.1"/>
    <property type="gene ID" value="ORUFI10G02070"/>
</dbReference>
<protein>
    <submittedName>
        <fullName evidence="2">Uncharacterized protein</fullName>
    </submittedName>
</protein>
<dbReference type="Proteomes" id="UP000008022">
    <property type="component" value="Unassembled WGS sequence"/>
</dbReference>
<keyword evidence="3" id="KW-1185">Reference proteome</keyword>
<evidence type="ECO:0000256" key="1">
    <source>
        <dbReference type="SAM" id="MobiDB-lite"/>
    </source>
</evidence>
<proteinExistence type="predicted"/>